<dbReference type="SUPFAM" id="SSF55174">
    <property type="entry name" value="Alpha-L RNA-binding motif"/>
    <property type="match status" value="1"/>
</dbReference>
<dbReference type="CDD" id="cd00165">
    <property type="entry name" value="S4"/>
    <property type="match status" value="1"/>
</dbReference>
<dbReference type="Gene3D" id="3.30.70.330">
    <property type="match status" value="1"/>
</dbReference>
<evidence type="ECO:0000313" key="3">
    <source>
        <dbReference type="EMBL" id="SUO79415.1"/>
    </source>
</evidence>
<dbReference type="Pfam" id="PF21278">
    <property type="entry name" value="YlmH_1st"/>
    <property type="match status" value="1"/>
</dbReference>
<feature type="domain" description="RNA-binding S4" evidence="2">
    <location>
        <begin position="186"/>
        <end position="248"/>
    </location>
</feature>
<dbReference type="EMBL" id="UHHT01000001">
    <property type="protein sequence ID" value="SUO79415.1"/>
    <property type="molecule type" value="Genomic_DNA"/>
</dbReference>
<proteinExistence type="predicted"/>
<dbReference type="Pfam" id="PF01479">
    <property type="entry name" value="S4"/>
    <property type="match status" value="1"/>
</dbReference>
<dbReference type="PANTHER" id="PTHR13633">
    <property type="entry name" value="MITOCHONDRIAL TRANSCRIPTION RESCUE FACTOR 1"/>
    <property type="match status" value="1"/>
</dbReference>
<dbReference type="InterPro" id="IPR036986">
    <property type="entry name" value="S4_RNA-bd_sf"/>
</dbReference>
<dbReference type="EMBL" id="LR134317">
    <property type="protein sequence ID" value="VEF07844.1"/>
    <property type="molecule type" value="Genomic_DNA"/>
</dbReference>
<sequence length="264" mass="29834">MTVQTMLYQHFQPDEHPFIERMLDLIARVEANYLLEVTDFLNPREVTILKGLVAATNLQCFSSTDYYPSEYGRVIVAPDYYCLDKADFDLALIEVTYNAKFNQLTHAQILGTLINELGIKRALLGDIFVEIGHAQVMINRQLLSYCLGTIAKIARARVKLKEIDLDQLLNLTANQQVLADIMVSSLRVDRLIATVLKQSRNQAIRLVEAGKVKVNYQLVTKASQPVAVGDLISIRGYGRFSILTDNGFTKNGKYKLTLSKMMRK</sequence>
<dbReference type="SMART" id="SM00363">
    <property type="entry name" value="S4"/>
    <property type="match status" value="1"/>
</dbReference>
<dbReference type="Gene3D" id="3.30.1370.160">
    <property type="match status" value="1"/>
</dbReference>
<dbReference type="Pfam" id="PF17774">
    <property type="entry name" value="YlmH_RBD"/>
    <property type="match status" value="1"/>
</dbReference>
<dbReference type="InterPro" id="IPR002942">
    <property type="entry name" value="S4_RNA-bd"/>
</dbReference>
<dbReference type="Proteomes" id="UP000269903">
    <property type="component" value="Chromosome"/>
</dbReference>
<evidence type="ECO:0000313" key="6">
    <source>
        <dbReference type="Proteomes" id="UP000269903"/>
    </source>
</evidence>
<evidence type="ECO:0000259" key="2">
    <source>
        <dbReference type="SMART" id="SM00363"/>
    </source>
</evidence>
<reference evidence="4 6" key="2">
    <citation type="submission" date="2018-12" db="EMBL/GenBank/DDBJ databases">
        <authorList>
            <consortium name="Pathogen Informatics"/>
        </authorList>
    </citation>
    <scope>NUCLEOTIDE SEQUENCE [LARGE SCALE GENOMIC DNA]</scope>
    <source>
        <strain evidence="4 6">NCTC6180</strain>
    </source>
</reference>
<gene>
    <name evidence="4" type="ORF">NCTC6180_01274</name>
    <name evidence="3" type="ORF">NCTC7023_00012</name>
</gene>
<name>A0A2X3RUB9_STRSZ</name>
<evidence type="ECO:0000313" key="5">
    <source>
        <dbReference type="Proteomes" id="UP000255476"/>
    </source>
</evidence>
<dbReference type="Gene3D" id="3.10.290.10">
    <property type="entry name" value="RNA-binding S4 domain"/>
    <property type="match status" value="1"/>
</dbReference>
<dbReference type="Proteomes" id="UP000255476">
    <property type="component" value="Unassembled WGS sequence"/>
</dbReference>
<dbReference type="InterPro" id="IPR040591">
    <property type="entry name" value="RqcP2_RBD"/>
</dbReference>
<reference evidence="3 5" key="1">
    <citation type="submission" date="2018-06" db="EMBL/GenBank/DDBJ databases">
        <authorList>
            <consortium name="Pathogen Informatics"/>
            <person name="Doyle S."/>
        </authorList>
    </citation>
    <scope>NUCLEOTIDE SEQUENCE [LARGE SCALE GENOMIC DNA]</scope>
    <source>
        <strain evidence="3 5">NCTC7023</strain>
    </source>
</reference>
<dbReference type="AlphaFoldDB" id="A0A2X3RUB9"/>
<organism evidence="4 6">
    <name type="scientific">Streptococcus equi subsp. zooepidemicus</name>
    <dbReference type="NCBI Taxonomy" id="40041"/>
    <lineage>
        <taxon>Bacteria</taxon>
        <taxon>Bacillati</taxon>
        <taxon>Bacillota</taxon>
        <taxon>Bacilli</taxon>
        <taxon>Lactobacillales</taxon>
        <taxon>Streptococcaceae</taxon>
        <taxon>Streptococcus</taxon>
    </lineage>
</organism>
<dbReference type="RefSeq" id="WP_111677853.1">
    <property type="nucleotide sequence ID" value="NZ_JAHLGS010000001.1"/>
</dbReference>
<evidence type="ECO:0000313" key="4">
    <source>
        <dbReference type="EMBL" id="VEF07844.1"/>
    </source>
</evidence>
<dbReference type="PANTHER" id="PTHR13633:SF3">
    <property type="entry name" value="MITOCHONDRIAL TRANSCRIPTION RESCUE FACTOR 1"/>
    <property type="match status" value="1"/>
</dbReference>
<dbReference type="InterPro" id="IPR012677">
    <property type="entry name" value="Nucleotide-bd_a/b_plait_sf"/>
</dbReference>
<dbReference type="InterPro" id="IPR048443">
    <property type="entry name" value="RqcP2_N"/>
</dbReference>
<evidence type="ECO:0000256" key="1">
    <source>
        <dbReference type="PROSITE-ProRule" id="PRU00182"/>
    </source>
</evidence>
<keyword evidence="1" id="KW-0694">RNA-binding</keyword>
<dbReference type="GO" id="GO:0003723">
    <property type="term" value="F:RNA binding"/>
    <property type="evidence" value="ECO:0007669"/>
    <property type="project" value="UniProtKB-KW"/>
</dbReference>
<accession>A0A2X3RUB9</accession>
<dbReference type="PROSITE" id="PS50889">
    <property type="entry name" value="S4"/>
    <property type="match status" value="1"/>
</dbReference>
<protein>
    <submittedName>
        <fullName evidence="4">S4 domain-containing protein</fullName>
    </submittedName>
</protein>